<name>A0A4V6MTY5_STRKA</name>
<dbReference type="InterPro" id="IPR011089">
    <property type="entry name" value="GmrSD_C"/>
</dbReference>
<keyword evidence="3" id="KW-0540">Nuclease</keyword>
<keyword evidence="3" id="KW-0378">Hydrolase</keyword>
<gene>
    <name evidence="3" type="ORF">EYS09_37050</name>
</gene>
<dbReference type="EMBL" id="SIXH01000732">
    <property type="protein sequence ID" value="TBO54721.1"/>
    <property type="molecule type" value="Genomic_DNA"/>
</dbReference>
<evidence type="ECO:0000256" key="1">
    <source>
        <dbReference type="SAM" id="MobiDB-lite"/>
    </source>
</evidence>
<feature type="region of interest" description="Disordered" evidence="1">
    <location>
        <begin position="275"/>
        <end position="297"/>
    </location>
</feature>
<dbReference type="Pfam" id="PF07510">
    <property type="entry name" value="GmrSD_C"/>
    <property type="match status" value="1"/>
</dbReference>
<evidence type="ECO:0000313" key="4">
    <source>
        <dbReference type="Proteomes" id="UP000292452"/>
    </source>
</evidence>
<comment type="caution">
    <text evidence="3">The sequence shown here is derived from an EMBL/GenBank/DDBJ whole genome shotgun (WGS) entry which is preliminary data.</text>
</comment>
<feature type="region of interest" description="Disordered" evidence="1">
    <location>
        <begin position="111"/>
        <end position="144"/>
    </location>
</feature>
<protein>
    <submittedName>
        <fullName evidence="3">HNH endonuclease</fullName>
    </submittedName>
</protein>
<sequence length="336" mass="36389">MPERESVARAATPGRAAYRDIRTHTRTLARRGRRSRRRAPVSRHQLPDWTTDLIRTAPTARRAALPVTTATTADTTATAASSVARRVRRAGVGVVAVAVSAAVLAGCTDKTTADAKKPGPAAAKGGQGVSPLKNPDGTKPGIAPITSKAEKEEARQLIGKVRTANRGPKTGYARDKFGYAWMDTADGVPMARNGCDTRNDILARDGRELRYRAGSTCVVESMTLDEPYTGKTIEWRKQKATAVQIDHVMPLSYDWQMGAAHWKEDKRKQIANDPLNLLPSDGPANASKSDSGPATWLPPNKQIRCSYAVRFAQVSLKYSLPVTSADKQTMLEQCAN</sequence>
<reference evidence="3 4" key="1">
    <citation type="submission" date="2019-02" db="EMBL/GenBank/DDBJ databases">
        <title>Draft Genome Sequence of Streptomyces sp. AM-2504, identified by 16S rRNA comparative analysis as a Streptomyces Kasugaensis strain.</title>
        <authorList>
            <person name="Napolioni V."/>
            <person name="Giuliodori A.M."/>
            <person name="Spurio R."/>
            <person name="Fabbretti A."/>
        </authorList>
    </citation>
    <scope>NUCLEOTIDE SEQUENCE [LARGE SCALE GENOMIC DNA]</scope>
    <source>
        <strain evidence="3 4">AM-2504</strain>
    </source>
</reference>
<dbReference type="AlphaFoldDB" id="A0A4V6MTY5"/>
<accession>A0A4V6MTY5</accession>
<evidence type="ECO:0000259" key="2">
    <source>
        <dbReference type="Pfam" id="PF07510"/>
    </source>
</evidence>
<feature type="domain" description="GmrSD restriction endonucleases C-terminal" evidence="2">
    <location>
        <begin position="196"/>
        <end position="332"/>
    </location>
</feature>
<dbReference type="PANTHER" id="PTHR24094:SF15">
    <property type="entry name" value="AMP-DEPENDENT SYNTHETASE_LIGASE DOMAIN-CONTAINING PROTEIN-RELATED"/>
    <property type="match status" value="1"/>
</dbReference>
<dbReference type="GO" id="GO:0004519">
    <property type="term" value="F:endonuclease activity"/>
    <property type="evidence" value="ECO:0007669"/>
    <property type="project" value="UniProtKB-KW"/>
</dbReference>
<keyword evidence="3" id="KW-0255">Endonuclease</keyword>
<dbReference type="OrthoDB" id="5196645at2"/>
<proteinExistence type="predicted"/>
<organism evidence="3 4">
    <name type="scientific">Streptomyces kasugaensis</name>
    <dbReference type="NCBI Taxonomy" id="1946"/>
    <lineage>
        <taxon>Bacteria</taxon>
        <taxon>Bacillati</taxon>
        <taxon>Actinomycetota</taxon>
        <taxon>Actinomycetes</taxon>
        <taxon>Kitasatosporales</taxon>
        <taxon>Streptomycetaceae</taxon>
        <taxon>Streptomyces</taxon>
    </lineage>
</organism>
<keyword evidence="4" id="KW-1185">Reference proteome</keyword>
<evidence type="ECO:0000313" key="3">
    <source>
        <dbReference type="EMBL" id="TBO54721.1"/>
    </source>
</evidence>
<dbReference type="PANTHER" id="PTHR24094">
    <property type="entry name" value="SECRETED PROTEIN"/>
    <property type="match status" value="1"/>
</dbReference>
<dbReference type="Proteomes" id="UP000292452">
    <property type="component" value="Unassembled WGS sequence"/>
</dbReference>